<dbReference type="Proteomes" id="UP001285154">
    <property type="component" value="Unassembled WGS sequence"/>
</dbReference>
<dbReference type="EMBL" id="JAVIIQ010000004">
    <property type="protein sequence ID" value="MDX8532093.1"/>
    <property type="molecule type" value="Genomic_DNA"/>
</dbReference>
<dbReference type="Pfam" id="PF13274">
    <property type="entry name" value="SocA_Panacea"/>
    <property type="match status" value="1"/>
</dbReference>
<feature type="domain" description="Antitoxin SocA-like Panacea" evidence="1">
    <location>
        <begin position="34"/>
        <end position="142"/>
    </location>
</feature>
<evidence type="ECO:0000313" key="2">
    <source>
        <dbReference type="EMBL" id="MDX8532093.1"/>
    </source>
</evidence>
<keyword evidence="3" id="KW-1185">Reference proteome</keyword>
<comment type="caution">
    <text evidence="2">The sequence shown here is derived from an EMBL/GenBank/DDBJ whole genome shotgun (WGS) entry which is preliminary data.</text>
</comment>
<evidence type="ECO:0000313" key="3">
    <source>
        <dbReference type="Proteomes" id="UP001285154"/>
    </source>
</evidence>
<proteinExistence type="predicted"/>
<reference evidence="2 3" key="1">
    <citation type="submission" date="2023-08" db="EMBL/GenBank/DDBJ databases">
        <title>Implementing the SeqCode for naming new Mesorhizobium species isolated from Vachellia karroo root nodules.</title>
        <authorList>
            <person name="Van Lill M."/>
        </authorList>
    </citation>
    <scope>NUCLEOTIDE SEQUENCE [LARGE SCALE GENOMIC DNA]</scope>
    <source>
        <strain evidence="2 3">VK25D</strain>
    </source>
</reference>
<name>A0ABU5A770_9HYPH</name>
<gene>
    <name evidence="2" type="ORF">RFM42_13940</name>
</gene>
<dbReference type="RefSeq" id="WP_320248017.1">
    <property type="nucleotide sequence ID" value="NZ_JAVIIQ010000004.1"/>
</dbReference>
<accession>A0ABU5A770</accession>
<dbReference type="InterPro" id="IPR025272">
    <property type="entry name" value="SocA_Panacea"/>
</dbReference>
<sequence length="212" mass="23647">MGSTKINFNRDKLRAAVLHVIGQCKPDRLGAVKLHKVLYYTDMLTFLDTGQPVTGAEYRKRPFGPTCDAVLWVLDELARTGEVSIDKVKYHGYLKKQFKLNGSPDTNQLSADEKATLDEMADFVCNNNSAKTISDFSHDMVWEMVEFGEVIPYHNAIHLIPNVASPDAIAWGEAEAEKIANTRSQSQNSPLAGIDSGAFRSRMVELSRRRSV</sequence>
<organism evidence="2 3">
    <name type="scientific">Mesorhizobium vachelliae</name>
    <dbReference type="NCBI Taxonomy" id="3072309"/>
    <lineage>
        <taxon>Bacteria</taxon>
        <taxon>Pseudomonadati</taxon>
        <taxon>Pseudomonadota</taxon>
        <taxon>Alphaproteobacteria</taxon>
        <taxon>Hyphomicrobiales</taxon>
        <taxon>Phyllobacteriaceae</taxon>
        <taxon>Mesorhizobium</taxon>
    </lineage>
</organism>
<evidence type="ECO:0000259" key="1">
    <source>
        <dbReference type="Pfam" id="PF13274"/>
    </source>
</evidence>
<protein>
    <submittedName>
        <fullName evidence="2">Panacea domain-containing protein</fullName>
    </submittedName>
</protein>